<organism evidence="14 15">
    <name type="scientific">Astathelohania contejeani</name>
    <dbReference type="NCBI Taxonomy" id="164912"/>
    <lineage>
        <taxon>Eukaryota</taxon>
        <taxon>Fungi</taxon>
        <taxon>Fungi incertae sedis</taxon>
        <taxon>Microsporidia</taxon>
        <taxon>Astathelohaniidae</taxon>
        <taxon>Astathelohania</taxon>
    </lineage>
</organism>
<dbReference type="Proteomes" id="UP001516464">
    <property type="component" value="Unassembled WGS sequence"/>
</dbReference>
<evidence type="ECO:0000256" key="2">
    <source>
        <dbReference type="ARBA" id="ARBA00005189"/>
    </source>
</evidence>
<keyword evidence="3" id="KW-0444">Lipid biosynthesis</keyword>
<feature type="transmembrane region" description="Helical" evidence="13">
    <location>
        <begin position="52"/>
        <end position="73"/>
    </location>
</feature>
<keyword evidence="5 13" id="KW-0812">Transmembrane</keyword>
<reference evidence="14 15" key="1">
    <citation type="submission" date="2019-01" db="EMBL/GenBank/DDBJ databases">
        <title>Genomes sequencing and comparative genomics of infectious freshwater microsporidia, Cucumispora dikerogammari and Thelohania contejeani.</title>
        <authorList>
            <person name="Cormier A."/>
            <person name="Giraud I."/>
            <person name="Wattier R."/>
            <person name="Teixeira M."/>
            <person name="Grandjean F."/>
            <person name="Rigaud T."/>
            <person name="Cordaux R."/>
        </authorList>
    </citation>
    <scope>NUCLEOTIDE SEQUENCE [LARGE SCALE GENOMIC DNA]</scope>
    <source>
        <strain evidence="14">T1</strain>
        <tissue evidence="14">Spores</tissue>
    </source>
</reference>
<comment type="pathway">
    <text evidence="2">Lipid metabolism.</text>
</comment>
<comment type="caution">
    <text evidence="14">The sequence shown here is derived from an EMBL/GenBank/DDBJ whole genome shotgun (WGS) entry which is preliminary data.</text>
</comment>
<feature type="transmembrane region" description="Helical" evidence="13">
    <location>
        <begin position="136"/>
        <end position="155"/>
    </location>
</feature>
<evidence type="ECO:0000256" key="12">
    <source>
        <dbReference type="ARBA" id="ARBA00025707"/>
    </source>
</evidence>
<evidence type="ECO:0000256" key="5">
    <source>
        <dbReference type="ARBA" id="ARBA00022692"/>
    </source>
</evidence>
<dbReference type="Pfam" id="PF03034">
    <property type="entry name" value="PSS"/>
    <property type="match status" value="1"/>
</dbReference>
<evidence type="ECO:0000256" key="3">
    <source>
        <dbReference type="ARBA" id="ARBA00022516"/>
    </source>
</evidence>
<keyword evidence="10" id="KW-0594">Phospholipid biosynthesis</keyword>
<feature type="transmembrane region" description="Helical" evidence="13">
    <location>
        <begin position="246"/>
        <end position="268"/>
    </location>
</feature>
<comment type="subcellular location">
    <subcellularLocation>
        <location evidence="1">Endoplasmic reticulum membrane</location>
        <topology evidence="1">Multi-pass membrane protein</topology>
    </subcellularLocation>
</comment>
<name>A0ABQ7HY78_9MICR</name>
<comment type="pathway">
    <text evidence="12">Phospholipid metabolism.</text>
</comment>
<keyword evidence="9 13" id="KW-0472">Membrane</keyword>
<feature type="transmembrane region" description="Helical" evidence="13">
    <location>
        <begin position="167"/>
        <end position="189"/>
    </location>
</feature>
<keyword evidence="15" id="KW-1185">Reference proteome</keyword>
<sequence length="381" mass="45887">MTFIFNSFLSDLYSFFKINTDLKLIWIFIALFITISLFIIKSSLAIKNLNQLLFKTTKIFGLFYLFTLLFFLLQEKDYTRIWLKNIDSKLGEPLLEKDYAMDCKVNYRNLYNQMDYYILAHLFGFFAKALIFRDYFFCWLISILFEIMEYTLVHHHPNFSECWWDHWVLDVLICNSVGIWMGISVCKYFNMKLFNWRRNIRLVGYQGNDMYQRAIDRYKICVHRRVSLINNHKGSNVKDFIRKNFLWNYITITLLSSVTMIAELNIFYLKAELWVPPDHPLIIARLLLYGFMGFFSVKEIFLNIYENHMVSMNQMGFICASIIFFEVMLSIKYNDGQYTFIFPMHIKIFWFYLIVAIIIGAICSYYRKDETRKCIIKLKHK</sequence>
<keyword evidence="11" id="KW-1208">Phospholipid metabolism</keyword>
<evidence type="ECO:0000256" key="9">
    <source>
        <dbReference type="ARBA" id="ARBA00023136"/>
    </source>
</evidence>
<feature type="transmembrane region" description="Helical" evidence="13">
    <location>
        <begin position="280"/>
        <end position="297"/>
    </location>
</feature>
<evidence type="ECO:0000313" key="15">
    <source>
        <dbReference type="Proteomes" id="UP001516464"/>
    </source>
</evidence>
<keyword evidence="6" id="KW-0256">Endoplasmic reticulum</keyword>
<evidence type="ECO:0000256" key="7">
    <source>
        <dbReference type="ARBA" id="ARBA00022989"/>
    </source>
</evidence>
<keyword evidence="7 13" id="KW-1133">Transmembrane helix</keyword>
<feature type="transmembrane region" description="Helical" evidence="13">
    <location>
        <begin position="24"/>
        <end position="40"/>
    </location>
</feature>
<evidence type="ECO:0000256" key="4">
    <source>
        <dbReference type="ARBA" id="ARBA00022679"/>
    </source>
</evidence>
<evidence type="ECO:0000256" key="11">
    <source>
        <dbReference type="ARBA" id="ARBA00023264"/>
    </source>
</evidence>
<evidence type="ECO:0000256" key="8">
    <source>
        <dbReference type="ARBA" id="ARBA00023098"/>
    </source>
</evidence>
<evidence type="ECO:0000256" key="6">
    <source>
        <dbReference type="ARBA" id="ARBA00022824"/>
    </source>
</evidence>
<evidence type="ECO:0000256" key="13">
    <source>
        <dbReference type="SAM" id="Phobius"/>
    </source>
</evidence>
<proteinExistence type="predicted"/>
<evidence type="ECO:0000313" key="14">
    <source>
        <dbReference type="EMBL" id="KAF7683155.1"/>
    </source>
</evidence>
<keyword evidence="8" id="KW-0443">Lipid metabolism</keyword>
<feature type="transmembrane region" description="Helical" evidence="13">
    <location>
        <begin position="349"/>
        <end position="367"/>
    </location>
</feature>
<keyword evidence="4" id="KW-0808">Transferase</keyword>
<accession>A0ABQ7HY78</accession>
<evidence type="ECO:0000256" key="1">
    <source>
        <dbReference type="ARBA" id="ARBA00004477"/>
    </source>
</evidence>
<feature type="transmembrane region" description="Helical" evidence="13">
    <location>
        <begin position="309"/>
        <end position="329"/>
    </location>
</feature>
<dbReference type="InterPro" id="IPR004277">
    <property type="entry name" value="PSS"/>
</dbReference>
<protein>
    <submittedName>
        <fullName evidence="14">Phosphatidylserine synthase 2</fullName>
    </submittedName>
</protein>
<evidence type="ECO:0000256" key="10">
    <source>
        <dbReference type="ARBA" id="ARBA00023209"/>
    </source>
</evidence>
<dbReference type="PANTHER" id="PTHR15362:SF7">
    <property type="entry name" value="PHOSPHATIDYLSERINE SYNTHASE 2"/>
    <property type="match status" value="1"/>
</dbReference>
<gene>
    <name evidence="14" type="primary">ptdss2</name>
    <name evidence="14" type="ORF">TCON_1632</name>
</gene>
<dbReference type="PANTHER" id="PTHR15362">
    <property type="entry name" value="PHOSPHATIDYLINOSITOL SYNTHASE"/>
    <property type="match status" value="1"/>
</dbReference>
<dbReference type="EMBL" id="SBIQ01000121">
    <property type="protein sequence ID" value="KAF7683155.1"/>
    <property type="molecule type" value="Genomic_DNA"/>
</dbReference>